<dbReference type="Proteomes" id="UP000307943">
    <property type="component" value="Unassembled WGS sequence"/>
</dbReference>
<organism evidence="7 8">
    <name type="scientific">Paenibacillus hemerocallicola</name>
    <dbReference type="NCBI Taxonomy" id="1172614"/>
    <lineage>
        <taxon>Bacteria</taxon>
        <taxon>Bacillati</taxon>
        <taxon>Bacillota</taxon>
        <taxon>Bacilli</taxon>
        <taxon>Bacillales</taxon>
        <taxon>Paenibacillaceae</taxon>
        <taxon>Paenibacillus</taxon>
    </lineage>
</organism>
<proteinExistence type="predicted"/>
<dbReference type="GO" id="GO:0016787">
    <property type="term" value="F:hydrolase activity"/>
    <property type="evidence" value="ECO:0007669"/>
    <property type="project" value="UniProtKB-KW"/>
</dbReference>
<dbReference type="InterPro" id="IPR052159">
    <property type="entry name" value="Competence_DNA_uptake"/>
</dbReference>
<feature type="compositionally biased region" description="Polar residues" evidence="4">
    <location>
        <begin position="53"/>
        <end position="68"/>
    </location>
</feature>
<protein>
    <submittedName>
        <fullName evidence="7">MBL fold metallo-hydrolase</fullName>
    </submittedName>
</protein>
<evidence type="ECO:0000256" key="5">
    <source>
        <dbReference type="SAM" id="SignalP"/>
    </source>
</evidence>
<dbReference type="PANTHER" id="PTHR30619">
    <property type="entry name" value="DNA INTERNALIZATION/COMPETENCE PROTEIN COMEC/REC2"/>
    <property type="match status" value="1"/>
</dbReference>
<sequence>MGKLNRRRIAAVLVLVLLALAIFPACSTDSRNAVAGTGAAAGQSGSVEKRSTPENGANPESSYSKSTAVGTDHLFDRNRYNDVLRIRYLHLTGKEVMGDSILIQTPDGKSMLIDGGLPGAGGQVVAYAKKLGLERIDIALNTHPHTDHIGGFAAIANMLQVGQLYMENLPYAGSQSYEKAVAAFEGKQIPIKFLERGDTFQLGDEVRFEVLNPPKGALPGKVNPSDLPAVNSHSLVLKMHYKGQSFLFTGDIYKDRELELIQSMGGELHSLAMHVPHHGSTTSSGFAFIQAVKPQAAIISNNHFKNWDLLRLYDAQKTKVYITEKHGNILLAFDGERMNVLTEKEWQDPPDFLKNQ</sequence>
<evidence type="ECO:0000259" key="6">
    <source>
        <dbReference type="SMART" id="SM00849"/>
    </source>
</evidence>
<keyword evidence="7" id="KW-0378">Hydrolase</keyword>
<keyword evidence="8" id="KW-1185">Reference proteome</keyword>
<feature type="signal peptide" evidence="5">
    <location>
        <begin position="1"/>
        <end position="27"/>
    </location>
</feature>
<dbReference type="RefSeq" id="WP_139602242.1">
    <property type="nucleotide sequence ID" value="NZ_VDCQ01000012.1"/>
</dbReference>
<keyword evidence="5" id="KW-0732">Signal</keyword>
<feature type="domain" description="Metallo-beta-lactamase" evidence="6">
    <location>
        <begin position="97"/>
        <end position="303"/>
    </location>
</feature>
<feature type="chain" id="PRO_5039385567" evidence="5">
    <location>
        <begin position="28"/>
        <end position="356"/>
    </location>
</feature>
<evidence type="ECO:0000256" key="3">
    <source>
        <dbReference type="ARBA" id="ARBA00048505"/>
    </source>
</evidence>
<dbReference type="SMART" id="SM00849">
    <property type="entry name" value="Lactamase_B"/>
    <property type="match status" value="1"/>
</dbReference>
<comment type="catalytic activity">
    <reaction evidence="3">
        <text>3',5'-cyclic UMP + H2O = UMP + H(+)</text>
        <dbReference type="Rhea" id="RHEA:70575"/>
        <dbReference type="ChEBI" id="CHEBI:15377"/>
        <dbReference type="ChEBI" id="CHEBI:15378"/>
        <dbReference type="ChEBI" id="CHEBI:57865"/>
        <dbReference type="ChEBI" id="CHEBI:184387"/>
    </reaction>
    <physiologicalReaction direction="left-to-right" evidence="3">
        <dbReference type="Rhea" id="RHEA:70576"/>
    </physiologicalReaction>
</comment>
<dbReference type="PANTHER" id="PTHR30619:SF1">
    <property type="entry name" value="RECOMBINATION PROTEIN 2"/>
    <property type="match status" value="1"/>
</dbReference>
<evidence type="ECO:0000313" key="8">
    <source>
        <dbReference type="Proteomes" id="UP000307943"/>
    </source>
</evidence>
<comment type="catalytic activity">
    <reaction evidence="1">
        <text>3',5'-cyclic CMP + H2O = CMP + H(+)</text>
        <dbReference type="Rhea" id="RHEA:72675"/>
        <dbReference type="ChEBI" id="CHEBI:15377"/>
        <dbReference type="ChEBI" id="CHEBI:15378"/>
        <dbReference type="ChEBI" id="CHEBI:58003"/>
        <dbReference type="ChEBI" id="CHEBI:60377"/>
    </reaction>
    <physiologicalReaction direction="left-to-right" evidence="1">
        <dbReference type="Rhea" id="RHEA:72676"/>
    </physiologicalReaction>
</comment>
<dbReference type="InterPro" id="IPR036866">
    <property type="entry name" value="RibonucZ/Hydroxyglut_hydro"/>
</dbReference>
<dbReference type="AlphaFoldDB" id="A0A5C4TCA3"/>
<name>A0A5C4TCA3_9BACL</name>
<dbReference type="CDD" id="cd07731">
    <property type="entry name" value="ComA-like_MBL-fold"/>
    <property type="match status" value="1"/>
</dbReference>
<accession>A0A5C4TCA3</accession>
<dbReference type="InterPro" id="IPR001279">
    <property type="entry name" value="Metallo-B-lactamas"/>
</dbReference>
<gene>
    <name evidence="7" type="ORF">FE784_10965</name>
</gene>
<dbReference type="InterPro" id="IPR035681">
    <property type="entry name" value="ComA-like_MBL"/>
</dbReference>
<evidence type="ECO:0000313" key="7">
    <source>
        <dbReference type="EMBL" id="TNJ66190.1"/>
    </source>
</evidence>
<dbReference type="Pfam" id="PF00753">
    <property type="entry name" value="Lactamase_B"/>
    <property type="match status" value="1"/>
</dbReference>
<comment type="function">
    <text evidence="2">Counteracts the endogenous Pycsar antiviral defense system. Phosphodiesterase that enables metal-dependent hydrolysis of host cyclic nucleotide Pycsar defense signals such as cCMP and cUMP.</text>
</comment>
<evidence type="ECO:0000256" key="2">
    <source>
        <dbReference type="ARBA" id="ARBA00034301"/>
    </source>
</evidence>
<feature type="region of interest" description="Disordered" evidence="4">
    <location>
        <begin position="37"/>
        <end position="68"/>
    </location>
</feature>
<evidence type="ECO:0000256" key="1">
    <source>
        <dbReference type="ARBA" id="ARBA00034221"/>
    </source>
</evidence>
<dbReference type="SUPFAM" id="SSF56281">
    <property type="entry name" value="Metallo-hydrolase/oxidoreductase"/>
    <property type="match status" value="1"/>
</dbReference>
<comment type="caution">
    <text evidence="7">The sequence shown here is derived from an EMBL/GenBank/DDBJ whole genome shotgun (WGS) entry which is preliminary data.</text>
</comment>
<dbReference type="OrthoDB" id="9761531at2"/>
<evidence type="ECO:0000256" key="4">
    <source>
        <dbReference type="SAM" id="MobiDB-lite"/>
    </source>
</evidence>
<dbReference type="EMBL" id="VDCQ01000012">
    <property type="protein sequence ID" value="TNJ66190.1"/>
    <property type="molecule type" value="Genomic_DNA"/>
</dbReference>
<feature type="compositionally biased region" description="Low complexity" evidence="4">
    <location>
        <begin position="37"/>
        <end position="46"/>
    </location>
</feature>
<reference evidence="7 8" key="1">
    <citation type="submission" date="2019-05" db="EMBL/GenBank/DDBJ databases">
        <title>We sequenced the genome of Paenibacillus hemerocallicola KCTC 33185 for further insight into its adaptation and study the phylogeny of Paenibacillus.</title>
        <authorList>
            <person name="Narsing Rao M.P."/>
        </authorList>
    </citation>
    <scope>NUCLEOTIDE SEQUENCE [LARGE SCALE GENOMIC DNA]</scope>
    <source>
        <strain evidence="7 8">KCTC 33185</strain>
    </source>
</reference>
<dbReference type="Gene3D" id="3.60.15.10">
    <property type="entry name" value="Ribonuclease Z/Hydroxyacylglutathione hydrolase-like"/>
    <property type="match status" value="1"/>
</dbReference>